<reference evidence="1 2" key="1">
    <citation type="submission" date="2013-05" db="EMBL/GenBank/DDBJ databases">
        <authorList>
            <person name="Harkins D.M."/>
            <person name="Durkin A.S."/>
            <person name="Brinkac L.M."/>
            <person name="Haft D.H."/>
            <person name="Selengut J.D."/>
            <person name="Sanka R."/>
            <person name="DePew J."/>
            <person name="Purushe J."/>
            <person name="Hartskeerl R.A."/>
            <person name="Ahmed A."/>
            <person name="van der Linden H."/>
            <person name="Goris M.G.A."/>
            <person name="Vinetz J.M."/>
            <person name="Sutton G.G."/>
            <person name="Nierman W.C."/>
            <person name="Fouts D.E."/>
        </authorList>
    </citation>
    <scope>NUCLEOTIDE SEQUENCE [LARGE SCALE GENOMIC DNA]</scope>
    <source>
        <strain evidence="1 2">CZ214</strain>
    </source>
</reference>
<comment type="caution">
    <text evidence="1">The sequence shown here is derived from an EMBL/GenBank/DDBJ whole genome shotgun (WGS) entry which is preliminary data.</text>
</comment>
<sequence length="45" mass="5272">MLSIIGIYFLFQKIRNTKTDIESVKVMIEGLKNKNQLLVQKNQSF</sequence>
<gene>
    <name evidence="1" type="ORF">LEP1GSC059_4157</name>
</gene>
<dbReference type="Proteomes" id="UP000015442">
    <property type="component" value="Unassembled WGS sequence"/>
</dbReference>
<proteinExistence type="predicted"/>
<dbReference type="AlphaFoldDB" id="T0FJE8"/>
<name>T0FJE8_9LEPT</name>
<evidence type="ECO:0000313" key="2">
    <source>
        <dbReference type="Proteomes" id="UP000015442"/>
    </source>
</evidence>
<organism evidence="1 2">
    <name type="scientific">Leptospira noguchii serovar Panama str. CZ214</name>
    <dbReference type="NCBI Taxonomy" id="1001595"/>
    <lineage>
        <taxon>Bacteria</taxon>
        <taxon>Pseudomonadati</taxon>
        <taxon>Spirochaetota</taxon>
        <taxon>Spirochaetia</taxon>
        <taxon>Leptospirales</taxon>
        <taxon>Leptospiraceae</taxon>
        <taxon>Leptospira</taxon>
    </lineage>
</organism>
<dbReference type="EMBL" id="AKWY02000033">
    <property type="protein sequence ID" value="EQA70184.1"/>
    <property type="molecule type" value="Genomic_DNA"/>
</dbReference>
<evidence type="ECO:0000313" key="1">
    <source>
        <dbReference type="EMBL" id="EQA70184.1"/>
    </source>
</evidence>
<protein>
    <submittedName>
        <fullName evidence="1">Uncharacterized protein</fullName>
    </submittedName>
</protein>
<accession>T0FJE8</accession>